<feature type="domain" description="Uncharacterized protein TP-0789" evidence="5">
    <location>
        <begin position="51"/>
        <end position="231"/>
    </location>
</feature>
<dbReference type="SUPFAM" id="SSF89392">
    <property type="entry name" value="Prokaryotic lipoproteins and lipoprotein localization factors"/>
    <property type="match status" value="1"/>
</dbReference>
<comment type="subunit">
    <text evidence="1">Monomer.</text>
</comment>
<gene>
    <name evidence="6" type="ORF">GCM10008090_24470</name>
</gene>
<keyword evidence="7" id="KW-1185">Reference proteome</keyword>
<accession>A0A918VMU4</accession>
<dbReference type="CDD" id="cd16329">
    <property type="entry name" value="LolA_like"/>
    <property type="match status" value="1"/>
</dbReference>
<dbReference type="Proteomes" id="UP000614811">
    <property type="component" value="Unassembled WGS sequence"/>
</dbReference>
<sequence>MAEQPASVTADALVRKAMDNWRGLSSYSQMTMTVHRPDWERSTTMSAWSQGDDQSLVRVTAPKRDVGNGTLLNGKNMWTYSPKVNRIIKIPSSMMNQSWMGSDFSNRDVSKATDILDHYDHVLSQTETKDAHTYYTITSTPHEDAPVVWGKEVITVRDDFVMTRHEFWDQDNQLVKVMQAQQVTMMDDKPVANKIRMGRVDQPDEWTLIETHTIDFDIDIPGNLFTLSNLRNPRD</sequence>
<keyword evidence="2" id="KW-0813">Transport</keyword>
<dbReference type="AlphaFoldDB" id="A0A918VMU4"/>
<evidence type="ECO:0000313" key="6">
    <source>
        <dbReference type="EMBL" id="GHA13814.1"/>
    </source>
</evidence>
<proteinExistence type="predicted"/>
<keyword evidence="6" id="KW-0449">Lipoprotein</keyword>
<reference evidence="6" key="1">
    <citation type="journal article" date="2014" name="Int. J. Syst. Evol. Microbiol.">
        <title>Complete genome sequence of Corynebacterium casei LMG S-19264T (=DSM 44701T), isolated from a smear-ripened cheese.</title>
        <authorList>
            <consortium name="US DOE Joint Genome Institute (JGI-PGF)"/>
            <person name="Walter F."/>
            <person name="Albersmeier A."/>
            <person name="Kalinowski J."/>
            <person name="Ruckert C."/>
        </authorList>
    </citation>
    <scope>NUCLEOTIDE SEQUENCE</scope>
    <source>
        <strain evidence="6">KCTC 12711</strain>
    </source>
</reference>
<evidence type="ECO:0000313" key="7">
    <source>
        <dbReference type="Proteomes" id="UP000614811"/>
    </source>
</evidence>
<organism evidence="6 7">
    <name type="scientific">Arenicella chitinivorans</name>
    <dbReference type="NCBI Taxonomy" id="1329800"/>
    <lineage>
        <taxon>Bacteria</taxon>
        <taxon>Pseudomonadati</taxon>
        <taxon>Pseudomonadota</taxon>
        <taxon>Gammaproteobacteria</taxon>
        <taxon>Arenicellales</taxon>
        <taxon>Arenicellaceae</taxon>
        <taxon>Arenicella</taxon>
    </lineage>
</organism>
<dbReference type="GO" id="GO:0015031">
    <property type="term" value="P:protein transport"/>
    <property type="evidence" value="ECO:0007669"/>
    <property type="project" value="UniProtKB-KW"/>
</dbReference>
<evidence type="ECO:0000256" key="4">
    <source>
        <dbReference type="ARBA" id="ARBA00022927"/>
    </source>
</evidence>
<dbReference type="InterPro" id="IPR033399">
    <property type="entry name" value="TP_0789-like"/>
</dbReference>
<dbReference type="InterPro" id="IPR029046">
    <property type="entry name" value="LolA/LolB/LppX"/>
</dbReference>
<keyword evidence="4" id="KW-0653">Protein transport</keyword>
<evidence type="ECO:0000256" key="2">
    <source>
        <dbReference type="ARBA" id="ARBA00022448"/>
    </source>
</evidence>
<dbReference type="Pfam" id="PF17131">
    <property type="entry name" value="LolA_like"/>
    <property type="match status" value="1"/>
</dbReference>
<evidence type="ECO:0000256" key="1">
    <source>
        <dbReference type="ARBA" id="ARBA00011245"/>
    </source>
</evidence>
<dbReference type="Gene3D" id="2.50.20.10">
    <property type="entry name" value="Lipoprotein localisation LolA/LolB/LppX"/>
    <property type="match status" value="1"/>
</dbReference>
<protein>
    <submittedName>
        <fullName evidence="6">Outer membrane lipoprotein-sorting protein</fullName>
    </submittedName>
</protein>
<comment type="caution">
    <text evidence="6">The sequence shown here is derived from an EMBL/GenBank/DDBJ whole genome shotgun (WGS) entry which is preliminary data.</text>
</comment>
<reference evidence="6" key="2">
    <citation type="submission" date="2020-09" db="EMBL/GenBank/DDBJ databases">
        <authorList>
            <person name="Sun Q."/>
            <person name="Kim S."/>
        </authorList>
    </citation>
    <scope>NUCLEOTIDE SEQUENCE</scope>
    <source>
        <strain evidence="6">KCTC 12711</strain>
    </source>
</reference>
<evidence type="ECO:0000259" key="5">
    <source>
        <dbReference type="Pfam" id="PF17131"/>
    </source>
</evidence>
<dbReference type="EMBL" id="BMXA01000004">
    <property type="protein sequence ID" value="GHA13814.1"/>
    <property type="molecule type" value="Genomic_DNA"/>
</dbReference>
<name>A0A918VMU4_9GAMM</name>
<evidence type="ECO:0000256" key="3">
    <source>
        <dbReference type="ARBA" id="ARBA00022729"/>
    </source>
</evidence>
<keyword evidence="3" id="KW-0732">Signal</keyword>